<accession>A0ACA9SZQ5</accession>
<feature type="non-terminal residue" evidence="1">
    <location>
        <position position="1"/>
    </location>
</feature>
<dbReference type="Proteomes" id="UP000789920">
    <property type="component" value="Unassembled WGS sequence"/>
</dbReference>
<organism evidence="1 2">
    <name type="scientific">Racocetra persica</name>
    <dbReference type="NCBI Taxonomy" id="160502"/>
    <lineage>
        <taxon>Eukaryota</taxon>
        <taxon>Fungi</taxon>
        <taxon>Fungi incertae sedis</taxon>
        <taxon>Mucoromycota</taxon>
        <taxon>Glomeromycotina</taxon>
        <taxon>Glomeromycetes</taxon>
        <taxon>Diversisporales</taxon>
        <taxon>Gigasporaceae</taxon>
        <taxon>Racocetra</taxon>
    </lineage>
</organism>
<evidence type="ECO:0000313" key="1">
    <source>
        <dbReference type="EMBL" id="CAG8851730.1"/>
    </source>
</evidence>
<proteinExistence type="predicted"/>
<keyword evidence="2" id="KW-1185">Reference proteome</keyword>
<reference evidence="1" key="1">
    <citation type="submission" date="2021-06" db="EMBL/GenBank/DDBJ databases">
        <authorList>
            <person name="Kallberg Y."/>
            <person name="Tangrot J."/>
            <person name="Rosling A."/>
        </authorList>
    </citation>
    <scope>NUCLEOTIDE SEQUENCE</scope>
    <source>
        <strain evidence="1">MA461A</strain>
    </source>
</reference>
<comment type="caution">
    <text evidence="1">The sequence shown here is derived from an EMBL/GenBank/DDBJ whole genome shotgun (WGS) entry which is preliminary data.</text>
</comment>
<sequence>YTKMPTNLWNSTLFNTNIAETAYVSINREGTKLKLRVAIIKGWNFDLLAYKRIGIHKKFSISKTNKDTSITQKKYNANKHK</sequence>
<name>A0ACA9SZQ5_9GLOM</name>
<dbReference type="EMBL" id="CAJVQC010177768">
    <property type="protein sequence ID" value="CAG8851730.1"/>
    <property type="molecule type" value="Genomic_DNA"/>
</dbReference>
<gene>
    <name evidence="1" type="ORF">RPERSI_LOCUS36711</name>
</gene>
<evidence type="ECO:0000313" key="2">
    <source>
        <dbReference type="Proteomes" id="UP000789920"/>
    </source>
</evidence>
<feature type="non-terminal residue" evidence="1">
    <location>
        <position position="81"/>
    </location>
</feature>
<protein>
    <submittedName>
        <fullName evidence="1">14268_t:CDS:1</fullName>
    </submittedName>
</protein>